<reference evidence="2" key="1">
    <citation type="submission" date="2023-10" db="EMBL/GenBank/DDBJ databases">
        <authorList>
            <person name="Domelevo Entfellner J.-B."/>
        </authorList>
    </citation>
    <scope>NUCLEOTIDE SEQUENCE</scope>
</reference>
<evidence type="ECO:0000313" key="2">
    <source>
        <dbReference type="EMBL" id="CAJ1940413.1"/>
    </source>
</evidence>
<gene>
    <name evidence="2" type="ORF">AYBTSS11_LOCUS9685</name>
</gene>
<keyword evidence="3" id="KW-1185">Reference proteome</keyword>
<dbReference type="Gramene" id="rna-AYBTSS11_LOCUS9685">
    <property type="protein sequence ID" value="CAJ1940413.1"/>
    <property type="gene ID" value="gene-AYBTSS11_LOCUS9685"/>
</dbReference>
<name>A0AA86SHQ0_9FABA</name>
<dbReference type="AlphaFoldDB" id="A0AA86SHQ0"/>
<sequence length="98" mass="10482">MKGYNGWASSLMVASVGGPALARVCAVARQAAAVPLLLSTEPTKRPVLQEEEEPIKAASTATAEHLAVLLPLRPLHALVCLTAIERFFSEHDWTGYGQ</sequence>
<accession>A0AA86SHQ0</accession>
<proteinExistence type="predicted"/>
<evidence type="ECO:0000313" key="3">
    <source>
        <dbReference type="Proteomes" id="UP001189624"/>
    </source>
</evidence>
<feature type="chain" id="PRO_5041683317" description="Secreted protein" evidence="1">
    <location>
        <begin position="23"/>
        <end position="98"/>
    </location>
</feature>
<protein>
    <recommendedName>
        <fullName evidence="4">Secreted protein</fullName>
    </recommendedName>
</protein>
<dbReference type="EMBL" id="OY731400">
    <property type="protein sequence ID" value="CAJ1940413.1"/>
    <property type="molecule type" value="Genomic_DNA"/>
</dbReference>
<evidence type="ECO:0008006" key="4">
    <source>
        <dbReference type="Google" id="ProtNLM"/>
    </source>
</evidence>
<keyword evidence="1" id="KW-0732">Signal</keyword>
<dbReference type="Proteomes" id="UP001189624">
    <property type="component" value="Chromosome 3"/>
</dbReference>
<evidence type="ECO:0000256" key="1">
    <source>
        <dbReference type="SAM" id="SignalP"/>
    </source>
</evidence>
<organism evidence="2 3">
    <name type="scientific">Sphenostylis stenocarpa</name>
    <dbReference type="NCBI Taxonomy" id="92480"/>
    <lineage>
        <taxon>Eukaryota</taxon>
        <taxon>Viridiplantae</taxon>
        <taxon>Streptophyta</taxon>
        <taxon>Embryophyta</taxon>
        <taxon>Tracheophyta</taxon>
        <taxon>Spermatophyta</taxon>
        <taxon>Magnoliopsida</taxon>
        <taxon>eudicotyledons</taxon>
        <taxon>Gunneridae</taxon>
        <taxon>Pentapetalae</taxon>
        <taxon>rosids</taxon>
        <taxon>fabids</taxon>
        <taxon>Fabales</taxon>
        <taxon>Fabaceae</taxon>
        <taxon>Papilionoideae</taxon>
        <taxon>50 kb inversion clade</taxon>
        <taxon>NPAAA clade</taxon>
        <taxon>indigoferoid/millettioid clade</taxon>
        <taxon>Phaseoleae</taxon>
        <taxon>Sphenostylis</taxon>
    </lineage>
</organism>
<feature type="signal peptide" evidence="1">
    <location>
        <begin position="1"/>
        <end position="22"/>
    </location>
</feature>